<dbReference type="Proteomes" id="UP001595384">
    <property type="component" value="Unassembled WGS sequence"/>
</dbReference>
<name>A0ABV7C675_9VIBR</name>
<sequence length="84" mass="9957">MEQLEFFSVPSPCIRRCSTDAKGYCLGCMRTRDERFRWQTMSPVEQRHVIRLCQLRYRRKMGKGHQKASATDNQTSDNPQQDLF</sequence>
<protein>
    <submittedName>
        <fullName evidence="2">DUF1289 domain-containing protein</fullName>
    </submittedName>
</protein>
<dbReference type="PANTHER" id="PTHR35175">
    <property type="entry name" value="DUF1289 DOMAIN-CONTAINING PROTEIN"/>
    <property type="match status" value="1"/>
</dbReference>
<feature type="region of interest" description="Disordered" evidence="1">
    <location>
        <begin position="60"/>
        <end position="84"/>
    </location>
</feature>
<dbReference type="Pfam" id="PF06945">
    <property type="entry name" value="DUF1289"/>
    <property type="match status" value="1"/>
</dbReference>
<keyword evidence="3" id="KW-1185">Reference proteome</keyword>
<dbReference type="EMBL" id="JBHRSE010000042">
    <property type="protein sequence ID" value="MFC3023522.1"/>
    <property type="molecule type" value="Genomic_DNA"/>
</dbReference>
<dbReference type="InterPro" id="IPR010710">
    <property type="entry name" value="DUF1289"/>
</dbReference>
<evidence type="ECO:0000313" key="2">
    <source>
        <dbReference type="EMBL" id="MFC3023522.1"/>
    </source>
</evidence>
<gene>
    <name evidence="2" type="ORF">ACFODT_06770</name>
</gene>
<evidence type="ECO:0000313" key="3">
    <source>
        <dbReference type="Proteomes" id="UP001595384"/>
    </source>
</evidence>
<evidence type="ECO:0000256" key="1">
    <source>
        <dbReference type="SAM" id="MobiDB-lite"/>
    </source>
</evidence>
<feature type="compositionally biased region" description="Polar residues" evidence="1">
    <location>
        <begin position="68"/>
        <end position="84"/>
    </location>
</feature>
<comment type="caution">
    <text evidence="2">The sequence shown here is derived from an EMBL/GenBank/DDBJ whole genome shotgun (WGS) entry which is preliminary data.</text>
</comment>
<accession>A0ABV7C675</accession>
<reference evidence="3" key="1">
    <citation type="journal article" date="2019" name="Int. J. Syst. Evol. Microbiol.">
        <title>The Global Catalogue of Microorganisms (GCM) 10K type strain sequencing project: providing services to taxonomists for standard genome sequencing and annotation.</title>
        <authorList>
            <consortium name="The Broad Institute Genomics Platform"/>
            <consortium name="The Broad Institute Genome Sequencing Center for Infectious Disease"/>
            <person name="Wu L."/>
            <person name="Ma J."/>
        </authorList>
    </citation>
    <scope>NUCLEOTIDE SEQUENCE [LARGE SCALE GENOMIC DNA]</scope>
    <source>
        <strain evidence="3">KCTC 62784</strain>
    </source>
</reference>
<dbReference type="RefSeq" id="WP_123015992.1">
    <property type="nucleotide sequence ID" value="NZ_AP024911.1"/>
</dbReference>
<organism evidence="2 3">
    <name type="scientific">Vibrio zhugei</name>
    <dbReference type="NCBI Taxonomy" id="2479546"/>
    <lineage>
        <taxon>Bacteria</taxon>
        <taxon>Pseudomonadati</taxon>
        <taxon>Pseudomonadota</taxon>
        <taxon>Gammaproteobacteria</taxon>
        <taxon>Vibrionales</taxon>
        <taxon>Vibrionaceae</taxon>
        <taxon>Vibrio</taxon>
    </lineage>
</organism>
<dbReference type="PANTHER" id="PTHR35175:SF1">
    <property type="entry name" value="OXIDOREDUCTASE"/>
    <property type="match status" value="1"/>
</dbReference>
<proteinExistence type="predicted"/>